<dbReference type="Proteomes" id="UP001160390">
    <property type="component" value="Unassembled WGS sequence"/>
</dbReference>
<dbReference type="Pfam" id="PF12796">
    <property type="entry name" value="Ank_2"/>
    <property type="match status" value="3"/>
</dbReference>
<feature type="repeat" description="ANK" evidence="3">
    <location>
        <begin position="641"/>
        <end position="673"/>
    </location>
</feature>
<dbReference type="InterPro" id="IPR007111">
    <property type="entry name" value="NACHT_NTPase"/>
</dbReference>
<reference evidence="6" key="1">
    <citation type="submission" date="2023-01" db="EMBL/GenBank/DDBJ databases">
        <authorList>
            <person name="Piombo E."/>
        </authorList>
    </citation>
    <scope>NUCLEOTIDE SEQUENCE</scope>
</reference>
<dbReference type="Pfam" id="PF24883">
    <property type="entry name" value="NPHP3_N"/>
    <property type="match status" value="1"/>
</dbReference>
<protein>
    <recommendedName>
        <fullName evidence="5">NACHT domain-containing protein</fullName>
    </recommendedName>
</protein>
<evidence type="ECO:0000259" key="5">
    <source>
        <dbReference type="PROSITE" id="PS50837"/>
    </source>
</evidence>
<dbReference type="SUPFAM" id="SSF52540">
    <property type="entry name" value="P-loop containing nucleoside triphosphate hydrolases"/>
    <property type="match status" value="1"/>
</dbReference>
<sequence>MTTQHQETLNDNDSDAVIIGHDDISNYNPEQILPESAETLQKIRDWLKPTAYNAPGGEYQKHLKSHVKGTGAWLTSDEAYAKWLRGSEEGLLWIQGIPGSGKSVIAASLIHALSTSNPRAPVLFFFFRQIINANHKPQALLRDWLDQLLTYSPPLQKELKGYIDAGRSIESLSTESLWKDLRKAFSCLPGKVFCVADALDEMDGGNESFLQDLTSLGSFRPGKVKVLVTSRPVPNVGIPLRKGTPLQVRLEESLVDMDISTFVQSALSGSNIPPSDQELIKNAVPGRASGLFLYAKLAMDAFLEPNAEIQQVIQKLPTDLNVLYTDLLAQHAQRSGMPSSVQHLILQAVTHATRPLRLLELAEMIRSSNPDHSSRDLKAAKELIRTACGPLLEILGDETISVIHHSFTEYLKGTTRSSKEPGYPILHPAPTHANLAFECLRYLESGDWGSYWIRCVGGIPQPQISLFGLCSVADASQREAQLRLQHPFLDYAARNWHRHVRKSESAGFDQHEINIQIQRLLGREMFKVSPIHIAAKLGLASYARDVVLLGDIDPNIPDRDGLTPMWLAASKGHPEMIRVLVAAGANPDQEIASSGLKPLHEAATHNHHLVVQALLEAGVDPLTPRTKDDSAFSCGSRTSTMGHTPLMYACHNGHLKTVEVFLSFMKDISTVHQALMWASEMGKSEVVARILQHPGVDPNTKVPGDTPLFRACAYPDLGTVQVLLDSGADPRFGSECRRDGFGWLDSNDSQNKPQTYNCLHRLCGLGPNVPSNPRKPLESDLCEILRLLVETGIDIHERTPRGQTALHGAVCSVGMTRALIEAGADVNAVDSLGNTPLYNVKSSEVLQILVEHGHANIETINSKGQTPLHFMLSIFAHEPSGIESIIKFITYGPDCNIPDGNGNRPLHIVVQPAYPKAPLIQALLHGGANPCLKNARGISPLLSICLSPESMPAINMLLDAGADINAADSNGETLLFGGLANLSFEKEDEDRCIRALIERGADIAVRDLAGRTILHATVGNHVFLQNDTESTYGCKKLDFLVSLGLDLQAVDSVGNTLLHELAERARATSSLDHGHSMVDCWRKLVANGLDVDQKNHAGRTALHILSATDANWITTEPGRPAPIDFVISKTQEIDSSDEDGITPLHLAAAGSVSNTAKLLEAGADPTLATHEGLTALHLACRARQSNTVGLLLRALQSKLGQSALDPSSSSLVGVNAKAREFDYITPLFYACRSGQPETVALLVESGAEVNEHALKGCAGFEDENALWSRHSGPLKGTSLFGASPFTGRDTSTSTSIFSRVSRALASPSPVPYTNPVKLEDTARPADGSSRFTSDMGVGVTARLEEILDMLLSESAGLLLFLQGFIDEALGDQKAYTARCFSDALKRYRGGSELEGIVETANSEDSNISEAETTLLEGAKPGESNQELFKKLMHQRQYQAVNELARRKADFLTISEGTVDCNFSVLVKNGFSSLVKTVGDIETTSRLVGGQWHAFGDKTRPGLWSEGNNEIAKAGAAFLVQAVSRQLPNMAVVQLLVEHFRVDINEFESSTLSTNSALHQVAHGQAWWQTFQALPYLLKAGANIEIRNFKGQTPLLLALEEISTRPGLFQKHVVRTLLEWGADVNAFDNVGNSCLSYANKDISLLKALMVRGAKLSTRAVFAAIEQPKVDAVEAFLKAGFDPNTKRIDQPPQVPGSGLFGKRTEPQGSTEDLPIYYACLKLKGFSRQPHSGEYQRMTEIVQMLLKYGADPFARFLVKATPPYSNHGNENKTDPAHRGTASPSVPEGCEERTVLHELMRRGEPPNILLDIEGLEINRQDAQGRTLLHLACQNNPDEITTADEEGGDKLTRFQKLVSLGATLEARDNFGRNILHYLVDRDVYIETPKLTLGHVLDKAPHLALQSDNAGHTPLHNAVRLAAFRRYTDTAETLLSAGADALLVTKRGDNMLHLLATGLDTPELRNLFHDLARRGVDINARNSNGETPLFAFSKRPKKMLGGLFGGGSGGLFGKPQREYSEDGALQLFQNLGADFSVRNGKGQGLLHVAAPGDVGRFKELLSLGLDPMLEDDAQQTPIDVAAACGNQDVLALFEKRN</sequence>
<dbReference type="SUPFAM" id="SSF48403">
    <property type="entry name" value="Ankyrin repeat"/>
    <property type="match status" value="4"/>
</dbReference>
<dbReference type="InterPro" id="IPR056884">
    <property type="entry name" value="NPHP3-like_N"/>
</dbReference>
<dbReference type="InterPro" id="IPR002110">
    <property type="entry name" value="Ankyrin_rpt"/>
</dbReference>
<feature type="repeat" description="ANK" evidence="3">
    <location>
        <begin position="703"/>
        <end position="735"/>
    </location>
</feature>
<dbReference type="PRINTS" id="PR01415">
    <property type="entry name" value="ANKYRIN"/>
</dbReference>
<gene>
    <name evidence="6" type="ORF">CCHLO57077_00014835</name>
</gene>
<dbReference type="PROSITE" id="PS50837">
    <property type="entry name" value="NACHT"/>
    <property type="match status" value="1"/>
</dbReference>
<proteinExistence type="predicted"/>
<evidence type="ECO:0000256" key="2">
    <source>
        <dbReference type="ARBA" id="ARBA00023043"/>
    </source>
</evidence>
<feature type="repeat" description="ANK" evidence="3">
    <location>
        <begin position="901"/>
        <end position="935"/>
    </location>
</feature>
<comment type="caution">
    <text evidence="6">The sequence shown here is derived from an EMBL/GenBank/DDBJ whole genome shotgun (WGS) entry which is preliminary data.</text>
</comment>
<feature type="domain" description="NACHT" evidence="5">
    <location>
        <begin position="90"/>
        <end position="232"/>
    </location>
</feature>
<evidence type="ECO:0000313" key="7">
    <source>
        <dbReference type="Proteomes" id="UP001160390"/>
    </source>
</evidence>
<dbReference type="InterPro" id="IPR027417">
    <property type="entry name" value="P-loop_NTPase"/>
</dbReference>
<dbReference type="InterPro" id="IPR036770">
    <property type="entry name" value="Ankyrin_rpt-contain_sf"/>
</dbReference>
<keyword evidence="7" id="KW-1185">Reference proteome</keyword>
<evidence type="ECO:0000256" key="4">
    <source>
        <dbReference type="SAM" id="MobiDB-lite"/>
    </source>
</evidence>
<dbReference type="PANTHER" id="PTHR24198:SF165">
    <property type="entry name" value="ANKYRIN REPEAT-CONTAINING PROTEIN-RELATED"/>
    <property type="match status" value="1"/>
</dbReference>
<feature type="region of interest" description="Disordered" evidence="4">
    <location>
        <begin position="1682"/>
        <end position="1705"/>
    </location>
</feature>
<dbReference type="PROSITE" id="PS50088">
    <property type="entry name" value="ANK_REPEAT"/>
    <property type="match status" value="9"/>
</dbReference>
<dbReference type="Gene3D" id="3.40.50.300">
    <property type="entry name" value="P-loop containing nucleotide triphosphate hydrolases"/>
    <property type="match status" value="1"/>
</dbReference>
<organism evidence="6 7">
    <name type="scientific">Clonostachys chloroleuca</name>
    <dbReference type="NCBI Taxonomy" id="1926264"/>
    <lineage>
        <taxon>Eukaryota</taxon>
        <taxon>Fungi</taxon>
        <taxon>Dikarya</taxon>
        <taxon>Ascomycota</taxon>
        <taxon>Pezizomycotina</taxon>
        <taxon>Sordariomycetes</taxon>
        <taxon>Hypocreomycetidae</taxon>
        <taxon>Hypocreales</taxon>
        <taxon>Bionectriaceae</taxon>
        <taxon>Clonostachys</taxon>
    </lineage>
</organism>
<evidence type="ECO:0000256" key="1">
    <source>
        <dbReference type="ARBA" id="ARBA00022737"/>
    </source>
</evidence>
<dbReference type="EMBL" id="CABFNP030000733">
    <property type="protein sequence ID" value="CAI6082842.1"/>
    <property type="molecule type" value="Genomic_DNA"/>
</dbReference>
<name>A0AA35LWF3_9HYPO</name>
<feature type="region of interest" description="Disordered" evidence="4">
    <location>
        <begin position="1311"/>
        <end position="1330"/>
    </location>
</feature>
<evidence type="ECO:0000313" key="6">
    <source>
        <dbReference type="EMBL" id="CAI6082842.1"/>
    </source>
</evidence>
<feature type="repeat" description="ANK" evidence="3">
    <location>
        <begin position="1589"/>
        <end position="1628"/>
    </location>
</feature>
<keyword evidence="1" id="KW-0677">Repeat</keyword>
<feature type="repeat" description="ANK" evidence="3">
    <location>
        <begin position="1222"/>
        <end position="1254"/>
    </location>
</feature>
<dbReference type="PROSITE" id="PS50297">
    <property type="entry name" value="ANK_REP_REGION"/>
    <property type="match status" value="6"/>
</dbReference>
<accession>A0AA35LWF3</accession>
<feature type="repeat" description="ANK" evidence="3">
    <location>
        <begin position="594"/>
        <end position="620"/>
    </location>
</feature>
<evidence type="ECO:0000256" key="3">
    <source>
        <dbReference type="PROSITE-ProRule" id="PRU00023"/>
    </source>
</evidence>
<dbReference type="Gene3D" id="1.25.40.20">
    <property type="entry name" value="Ankyrin repeat-containing domain"/>
    <property type="match status" value="8"/>
</dbReference>
<feature type="repeat" description="ANK" evidence="3">
    <location>
        <begin position="1904"/>
        <end position="1940"/>
    </location>
</feature>
<feature type="repeat" description="ANK" evidence="3">
    <location>
        <begin position="936"/>
        <end position="969"/>
    </location>
</feature>
<keyword evidence="2 3" id="KW-0040">ANK repeat</keyword>
<dbReference type="SMART" id="SM00248">
    <property type="entry name" value="ANK"/>
    <property type="match status" value="25"/>
</dbReference>
<dbReference type="Pfam" id="PF00023">
    <property type="entry name" value="Ank"/>
    <property type="match status" value="2"/>
</dbReference>
<feature type="region of interest" description="Disordered" evidence="4">
    <location>
        <begin position="1759"/>
        <end position="1784"/>
    </location>
</feature>
<dbReference type="PANTHER" id="PTHR24198">
    <property type="entry name" value="ANKYRIN REPEAT AND PROTEIN KINASE DOMAIN-CONTAINING PROTEIN"/>
    <property type="match status" value="1"/>
</dbReference>
<feature type="repeat" description="ANK" evidence="3">
    <location>
        <begin position="560"/>
        <end position="592"/>
    </location>
</feature>